<evidence type="ECO:0000256" key="2">
    <source>
        <dbReference type="ARBA" id="ARBA00004496"/>
    </source>
</evidence>
<dbReference type="GO" id="GO:0005634">
    <property type="term" value="C:nucleus"/>
    <property type="evidence" value="ECO:0007669"/>
    <property type="project" value="TreeGrafter"/>
</dbReference>
<dbReference type="OrthoDB" id="16120at2759"/>
<keyword evidence="5 8" id="KW-0697">Rotamase</keyword>
<comment type="similarity">
    <text evidence="3 8">Belongs to the PTPA-type PPIase family.</text>
</comment>
<evidence type="ECO:0000256" key="1">
    <source>
        <dbReference type="ARBA" id="ARBA00000971"/>
    </source>
</evidence>
<organism evidence="10 11">
    <name type="scientific">Hortaea werneckii</name>
    <name type="common">Black yeast</name>
    <name type="synonym">Cladosporium werneckii</name>
    <dbReference type="NCBI Taxonomy" id="91943"/>
    <lineage>
        <taxon>Eukaryota</taxon>
        <taxon>Fungi</taxon>
        <taxon>Dikarya</taxon>
        <taxon>Ascomycota</taxon>
        <taxon>Pezizomycotina</taxon>
        <taxon>Dothideomycetes</taxon>
        <taxon>Dothideomycetidae</taxon>
        <taxon>Mycosphaerellales</taxon>
        <taxon>Teratosphaeriaceae</taxon>
        <taxon>Hortaea</taxon>
    </lineage>
</organism>
<dbReference type="GO" id="GO:0007052">
    <property type="term" value="P:mitotic spindle organization"/>
    <property type="evidence" value="ECO:0007669"/>
    <property type="project" value="TreeGrafter"/>
</dbReference>
<feature type="region of interest" description="Disordered" evidence="9">
    <location>
        <begin position="1"/>
        <end position="63"/>
    </location>
</feature>
<dbReference type="InterPro" id="IPR043170">
    <property type="entry name" value="PTPA_C_lid"/>
</dbReference>
<evidence type="ECO:0000256" key="8">
    <source>
        <dbReference type="RuleBase" id="RU361210"/>
    </source>
</evidence>
<keyword evidence="4 8" id="KW-0963">Cytoplasm</keyword>
<dbReference type="EMBL" id="QWIT01000011">
    <property type="protein sequence ID" value="RMZ35082.1"/>
    <property type="molecule type" value="Genomic_DNA"/>
</dbReference>
<comment type="catalytic activity">
    <reaction evidence="1 8">
        <text>[protein]-peptidylproline (omega=180) = [protein]-peptidylproline (omega=0)</text>
        <dbReference type="Rhea" id="RHEA:16237"/>
        <dbReference type="Rhea" id="RHEA-COMP:10747"/>
        <dbReference type="Rhea" id="RHEA-COMP:10748"/>
        <dbReference type="ChEBI" id="CHEBI:83833"/>
        <dbReference type="ChEBI" id="CHEBI:83834"/>
        <dbReference type="EC" id="5.2.1.8"/>
    </reaction>
</comment>
<dbReference type="FunFam" id="1.20.120.1150:FF:000002">
    <property type="entry name" value="Serine/threonine-protein phosphatase 2A activator"/>
    <property type="match status" value="1"/>
</dbReference>
<evidence type="ECO:0000256" key="5">
    <source>
        <dbReference type="ARBA" id="ARBA00023110"/>
    </source>
</evidence>
<dbReference type="PANTHER" id="PTHR10012:SF5">
    <property type="entry name" value="SERINE_THREONINE-PROTEIN PHOSPHATASE 2A ACTIVATOR 2"/>
    <property type="match status" value="1"/>
</dbReference>
<evidence type="ECO:0000313" key="10">
    <source>
        <dbReference type="EMBL" id="RMZ35082.1"/>
    </source>
</evidence>
<dbReference type="GO" id="GO:0008160">
    <property type="term" value="F:protein tyrosine phosphatase activator activity"/>
    <property type="evidence" value="ECO:0007669"/>
    <property type="project" value="TreeGrafter"/>
</dbReference>
<reference evidence="10 11" key="1">
    <citation type="journal article" date="2018" name="BMC Genomics">
        <title>Genomic evidence for intraspecific hybridization in a clonal and extremely halotolerant yeast.</title>
        <authorList>
            <person name="Gostincar C."/>
            <person name="Stajich J.E."/>
            <person name="Zupancic J."/>
            <person name="Zalar P."/>
            <person name="Gunde-Cimerman N."/>
        </authorList>
    </citation>
    <scope>NUCLEOTIDE SEQUENCE [LARGE SCALE GENOMIC DNA]</scope>
    <source>
        <strain evidence="10 11">EXF-120</strain>
    </source>
</reference>
<gene>
    <name evidence="10" type="ORF">D0859_00794</name>
</gene>
<dbReference type="GO" id="GO:0003755">
    <property type="term" value="F:peptidyl-prolyl cis-trans isomerase activity"/>
    <property type="evidence" value="ECO:0007669"/>
    <property type="project" value="UniProtKB-KW"/>
</dbReference>
<feature type="compositionally biased region" description="Low complexity" evidence="9">
    <location>
        <begin position="51"/>
        <end position="60"/>
    </location>
</feature>
<comment type="function">
    <text evidence="7">PPIases accelerate the folding of proteins. It catalyzes the cis-trans isomerization of proline imidic peptide bonds in oligopeptides. Acts as a regulatory subunit for PP2A-like phosphatases modulating their activity or substrate specificity, probably by inducing a conformational change in the catalytic subunit, a direct target of the PPIase. Can reactivate inactive phosphatase PP2A-phosphatase methylesterase complexes (PP2Ai) in presence of ATP and Mg(2+) by dissociating the inactive form from the complex.</text>
</comment>
<dbReference type="CDD" id="cd04087">
    <property type="entry name" value="PTPA"/>
    <property type="match status" value="1"/>
</dbReference>
<protein>
    <recommendedName>
        <fullName evidence="8">Serine/threonine-protein phosphatase 2A activator</fullName>
        <ecNumber evidence="8">5.2.1.8</ecNumber>
    </recommendedName>
    <alternativeName>
        <fullName evidence="8">Phosphotyrosyl phosphatase activator</fullName>
    </alternativeName>
</protein>
<dbReference type="PANTHER" id="PTHR10012">
    <property type="entry name" value="SERINE/THREONINE-PROTEIN PHOSPHATASE 2A REGULATORY SUBUNIT B"/>
    <property type="match status" value="1"/>
</dbReference>
<dbReference type="EC" id="5.2.1.8" evidence="8"/>
<dbReference type="AlphaFoldDB" id="A0A3M7JBU9"/>
<evidence type="ECO:0000256" key="9">
    <source>
        <dbReference type="SAM" id="MobiDB-lite"/>
    </source>
</evidence>
<dbReference type="GO" id="GO:0000159">
    <property type="term" value="C:protein phosphatase type 2A complex"/>
    <property type="evidence" value="ECO:0007669"/>
    <property type="project" value="TreeGrafter"/>
</dbReference>
<accession>A0A3M7JBU9</accession>
<dbReference type="InterPro" id="IPR037218">
    <property type="entry name" value="PTPA_sf"/>
</dbReference>
<keyword evidence="6 8" id="KW-0413">Isomerase</keyword>
<proteinExistence type="inferred from homology"/>
<evidence type="ECO:0000256" key="6">
    <source>
        <dbReference type="ARBA" id="ARBA00023235"/>
    </source>
</evidence>
<evidence type="ECO:0000313" key="11">
    <source>
        <dbReference type="Proteomes" id="UP000281677"/>
    </source>
</evidence>
<dbReference type="VEuPathDB" id="FungiDB:BTJ68_14465"/>
<sequence length="561" mass="61847">MPSAMPLPDSAIPTNPPNLADKLPRLGTPRRKPQPQASDESTSNPPPPTPSLSSPPDLSNHAYTRPSRRILSEKDHQLFVESKTHELIVAFVFHLSDSVRDKTISDVAKSPAAEDAEVKALLGVLDEAQAILQRCPPVDTGSRFGNPAFRTFLDQVQENVPSWQRQLGVKDDAAIDEVGLYLANAFGNGTRIDYGSGHELNFLLFLLCLNRISLLPERTFPALALLIFPRYLRLMREVQSTYYLEPAGSHGVWGLDDYQFLPFLFGASQLVNHKHIRPLSIHNPLIIEECARDYLYLDQIAWVNETKTVKGLRWHSPMLDDISAAKNWAKIEAGLRKMFVHEVLGKLPVAQHFLFGSLLPAAEGMSEDAEAKVADEDVGEVEVTDGNGVKHSHSANSWGDCCGIKVPSAVGARQEAMKGETKNVMDLSSFAAAIGRHLHHQLAALLGIISSTTKQSSSQGRDESSPLLPRRIDGIFLQSHFTDIFALANQPYGATHNTVSSSFDETDEDQNGLASNEVTRASNRMSRISLKEWENVAVPFEVVISCTDCANDWPHLRDASK</sequence>
<dbReference type="Gene3D" id="1.20.120.1150">
    <property type="match status" value="1"/>
</dbReference>
<evidence type="ECO:0000256" key="7">
    <source>
        <dbReference type="ARBA" id="ARBA00025287"/>
    </source>
</evidence>
<comment type="subcellular location">
    <subcellularLocation>
        <location evidence="2 8">Cytoplasm</location>
    </subcellularLocation>
</comment>
<dbReference type="InterPro" id="IPR004327">
    <property type="entry name" value="Phstyr_phstse_ac"/>
</dbReference>
<dbReference type="GO" id="GO:0005737">
    <property type="term" value="C:cytoplasm"/>
    <property type="evidence" value="ECO:0007669"/>
    <property type="project" value="UniProtKB-SubCell"/>
</dbReference>
<name>A0A3M7JBU9_HORWE</name>
<comment type="caution">
    <text evidence="10">The sequence shown here is derived from an EMBL/GenBank/DDBJ whole genome shotgun (WGS) entry which is preliminary data.</text>
</comment>
<dbReference type="SUPFAM" id="SSF140984">
    <property type="entry name" value="PTPA-like"/>
    <property type="match status" value="1"/>
</dbReference>
<evidence type="ECO:0000256" key="4">
    <source>
        <dbReference type="ARBA" id="ARBA00022490"/>
    </source>
</evidence>
<dbReference type="Pfam" id="PF03095">
    <property type="entry name" value="PTPA"/>
    <property type="match status" value="1"/>
</dbReference>
<evidence type="ECO:0000256" key="3">
    <source>
        <dbReference type="ARBA" id="ARBA00011019"/>
    </source>
</evidence>
<dbReference type="Proteomes" id="UP000281677">
    <property type="component" value="Unassembled WGS sequence"/>
</dbReference>